<dbReference type="Proteomes" id="UP001228690">
    <property type="component" value="Chromosome"/>
</dbReference>
<dbReference type="PANTHER" id="PTHR23342:SF0">
    <property type="entry name" value="N-ACETYLGLUTAMATE SYNTHASE, MITOCHONDRIAL"/>
    <property type="match status" value="1"/>
</dbReference>
<feature type="region of interest" description="Disordered" evidence="13">
    <location>
        <begin position="256"/>
        <end position="285"/>
    </location>
</feature>
<dbReference type="InterPro" id="IPR036393">
    <property type="entry name" value="AceGlu_kinase-like_sf"/>
</dbReference>
<evidence type="ECO:0000256" key="10">
    <source>
        <dbReference type="ARBA" id="ARBA00030178"/>
    </source>
</evidence>
<evidence type="ECO:0000256" key="8">
    <source>
        <dbReference type="ARBA" id="ARBA00022777"/>
    </source>
</evidence>
<dbReference type="EC" id="2.7.2.8" evidence="2"/>
<comment type="catalytic activity">
    <reaction evidence="12">
        <text>N-acetyl-L-glutamate + ATP = N-acetyl-L-glutamyl 5-phosphate + ADP</text>
        <dbReference type="Rhea" id="RHEA:14629"/>
        <dbReference type="ChEBI" id="CHEBI:30616"/>
        <dbReference type="ChEBI" id="CHEBI:44337"/>
        <dbReference type="ChEBI" id="CHEBI:57936"/>
        <dbReference type="ChEBI" id="CHEBI:456216"/>
        <dbReference type="EC" id="2.7.2.8"/>
    </reaction>
</comment>
<keyword evidence="16" id="KW-1185">Reference proteome</keyword>
<keyword evidence="5" id="KW-0028">Amino-acid biosynthesis</keyword>
<dbReference type="PANTHER" id="PTHR23342">
    <property type="entry name" value="N-ACETYLGLUTAMATE SYNTHASE"/>
    <property type="match status" value="1"/>
</dbReference>
<evidence type="ECO:0000256" key="1">
    <source>
        <dbReference type="ARBA" id="ARBA00004828"/>
    </source>
</evidence>
<keyword evidence="4" id="KW-0055">Arginine biosynthesis</keyword>
<evidence type="ECO:0000313" key="15">
    <source>
        <dbReference type="EMBL" id="WGK68636.1"/>
    </source>
</evidence>
<protein>
    <recommendedName>
        <fullName evidence="3">Acetylglutamate kinase</fullName>
        <ecNumber evidence="2">2.7.2.8</ecNumber>
    </recommendedName>
    <alternativeName>
        <fullName evidence="10">N-acetyl-L-glutamate 5-phosphotransferase</fullName>
    </alternativeName>
    <alternativeName>
        <fullName evidence="11">NAG kinase</fullName>
    </alternativeName>
</protein>
<evidence type="ECO:0000259" key="14">
    <source>
        <dbReference type="Pfam" id="PF00696"/>
    </source>
</evidence>
<dbReference type="NCBIfam" id="TIGR00761">
    <property type="entry name" value="argB"/>
    <property type="match status" value="1"/>
</dbReference>
<proteinExistence type="predicted"/>
<evidence type="ECO:0000256" key="9">
    <source>
        <dbReference type="ARBA" id="ARBA00022840"/>
    </source>
</evidence>
<evidence type="ECO:0000256" key="4">
    <source>
        <dbReference type="ARBA" id="ARBA00022571"/>
    </source>
</evidence>
<sequence>MTVIKCGGSSLPKLNKEFAHFVKEWQKLENVVLVHGGGPAIADLERKLNLRSEFDSRGRRITNRETLDVVVQCLCGSVNSQLVSLLAASGVTAFGLSGFDGGLLQAKLKNYEELGWVGQIVAVKSEILQMLCRQGFLPVVAPVSLHIKNHAKDMEGQAWVAPGQLLNVNADDAASAIANALQARSMVFVSDVPGIMDSNKNILAEVNAAQIEEMIASDVICGGMIPKVEGALSVLRDKNNSLEEIFIIDGTSDTLSREGQTARTNGRTENPPNFGDRGIGTRIRL</sequence>
<dbReference type="GO" id="GO:0003991">
    <property type="term" value="F:acetylglutamate kinase activity"/>
    <property type="evidence" value="ECO:0007669"/>
    <property type="project" value="UniProtKB-EC"/>
</dbReference>
<evidence type="ECO:0000313" key="16">
    <source>
        <dbReference type="Proteomes" id="UP001228690"/>
    </source>
</evidence>
<dbReference type="PIRSF" id="PIRSF000728">
    <property type="entry name" value="NAGK"/>
    <property type="match status" value="1"/>
</dbReference>
<dbReference type="EMBL" id="CP123443">
    <property type="protein sequence ID" value="WGK68636.1"/>
    <property type="molecule type" value="Genomic_DNA"/>
</dbReference>
<gene>
    <name evidence="15" type="primary">argB</name>
    <name evidence="15" type="ORF">P0082_09120</name>
</gene>
<dbReference type="Pfam" id="PF00696">
    <property type="entry name" value="AA_kinase"/>
    <property type="match status" value="1"/>
</dbReference>
<dbReference type="CDD" id="cd04238">
    <property type="entry name" value="AAK_NAGK-like"/>
    <property type="match status" value="1"/>
</dbReference>
<dbReference type="InterPro" id="IPR004662">
    <property type="entry name" value="AcgluKinase_fam"/>
</dbReference>
<feature type="compositionally biased region" description="Polar residues" evidence="13">
    <location>
        <begin position="256"/>
        <end position="271"/>
    </location>
</feature>
<evidence type="ECO:0000256" key="3">
    <source>
        <dbReference type="ARBA" id="ARBA00021197"/>
    </source>
</evidence>
<keyword evidence="7" id="KW-0547">Nucleotide-binding</keyword>
<dbReference type="InterPro" id="IPR001048">
    <property type="entry name" value="Asp/Glu/Uridylate_kinase"/>
</dbReference>
<comment type="pathway">
    <text evidence="1">Amino-acid biosynthesis; L-arginine biosynthesis; N(2)-acetyl-L-ornithine from L-glutamate: step 2/4.</text>
</comment>
<accession>A0ABY8MFJ8</accession>
<keyword evidence="6 15" id="KW-0808">Transferase</keyword>
<dbReference type="SUPFAM" id="SSF53633">
    <property type="entry name" value="Carbamate kinase-like"/>
    <property type="match status" value="1"/>
</dbReference>
<evidence type="ECO:0000256" key="12">
    <source>
        <dbReference type="ARBA" id="ARBA00048141"/>
    </source>
</evidence>
<feature type="domain" description="Aspartate/glutamate/uridylate kinase" evidence="14">
    <location>
        <begin position="2"/>
        <end position="239"/>
    </location>
</feature>
<keyword evidence="8 15" id="KW-0418">Kinase</keyword>
<dbReference type="RefSeq" id="WP_326926822.1">
    <property type="nucleotide sequence ID" value="NZ_CP123443.1"/>
</dbReference>
<evidence type="ECO:0000256" key="13">
    <source>
        <dbReference type="SAM" id="MobiDB-lite"/>
    </source>
</evidence>
<evidence type="ECO:0000256" key="6">
    <source>
        <dbReference type="ARBA" id="ARBA00022679"/>
    </source>
</evidence>
<evidence type="ECO:0000256" key="7">
    <source>
        <dbReference type="ARBA" id="ARBA00022741"/>
    </source>
</evidence>
<evidence type="ECO:0000256" key="2">
    <source>
        <dbReference type="ARBA" id="ARBA00013065"/>
    </source>
</evidence>
<evidence type="ECO:0000256" key="5">
    <source>
        <dbReference type="ARBA" id="ARBA00022605"/>
    </source>
</evidence>
<reference evidence="15 16" key="1">
    <citation type="submission" date="2023-04" db="EMBL/GenBank/DDBJ databases">
        <title>Spirochaete genome identified in red abalone sample constitutes a novel genus.</title>
        <authorList>
            <person name="Sharma S.P."/>
            <person name="Purcell C.M."/>
            <person name="Hyde J.R."/>
            <person name="Severin A.J."/>
        </authorList>
    </citation>
    <scope>NUCLEOTIDE SEQUENCE [LARGE SCALE GENOMIC DNA]</scope>
    <source>
        <strain evidence="15 16">SP-2023</strain>
    </source>
</reference>
<dbReference type="Gene3D" id="3.40.1160.10">
    <property type="entry name" value="Acetylglutamate kinase-like"/>
    <property type="match status" value="1"/>
</dbReference>
<keyword evidence="9" id="KW-0067">ATP-binding</keyword>
<evidence type="ECO:0000256" key="11">
    <source>
        <dbReference type="ARBA" id="ARBA00030639"/>
    </source>
</evidence>
<name>A0ABY8MFJ8_9SPIO</name>
<organism evidence="15 16">
    <name type="scientific">Candidatus Haliotispira prima</name>
    <dbReference type="NCBI Taxonomy" id="3034016"/>
    <lineage>
        <taxon>Bacteria</taxon>
        <taxon>Pseudomonadati</taxon>
        <taxon>Spirochaetota</taxon>
        <taxon>Spirochaetia</taxon>
        <taxon>Spirochaetales</taxon>
        <taxon>Spirochaetaceae</taxon>
        <taxon>Candidatus Haliotispira</taxon>
    </lineage>
</organism>